<dbReference type="Gene3D" id="1.10.150.130">
    <property type="match status" value="1"/>
</dbReference>
<dbReference type="PANTHER" id="PTHR30349">
    <property type="entry name" value="PHAGE INTEGRASE-RELATED"/>
    <property type="match status" value="1"/>
</dbReference>
<dbReference type="Pfam" id="PF00589">
    <property type="entry name" value="Phage_integrase"/>
    <property type="match status" value="1"/>
</dbReference>
<protein>
    <submittedName>
        <fullName evidence="5">Site-specific integrase</fullName>
    </submittedName>
</protein>
<evidence type="ECO:0000313" key="5">
    <source>
        <dbReference type="EMBL" id="KAA5416323.1"/>
    </source>
</evidence>
<dbReference type="InterPro" id="IPR013762">
    <property type="entry name" value="Integrase-like_cat_sf"/>
</dbReference>
<sequence>MRSTFKVLFYLKRNAPKKNGLIPVMCWITVNGKISQFSCKLDVEEKSWNVELGRVSGRSTVAQEANRMLDKIRVGINQAYQQISDRDNYVTAEKVRNAYLGLGMNHETLLAVFRQHNEDYEKQVGKLKSLPSYWKYCTVYKHLTEFIEKRYKVSDIALKELTPAFITDFELFLRVEKNHCNNTVWSYMMPFRKIIYIAVNNGLLQRDPFFAYSITKEETKRGFLTQEEITLLINGTFKKKSYELIRDLFIFCTFTGLSWTDMNNLTKSNLQTSFDGHLWLNTNRQKTGVETNIRLLDVAKHIIEKYDGMAEEGKLLPVPCYDNCKNSIKVIAKRCGIEKNVTWYQSRHSYATTICLSNDVPIETLSKMLGHRSIRTTQIYAKITAEKVSRDMEKLAQRIEQIESFICQAI</sequence>
<dbReference type="CDD" id="cd01185">
    <property type="entry name" value="INTN1_C_like"/>
    <property type="match status" value="1"/>
</dbReference>
<dbReference type="InterPro" id="IPR011010">
    <property type="entry name" value="DNA_brk_join_enz"/>
</dbReference>
<dbReference type="InterPro" id="IPR025269">
    <property type="entry name" value="SAM-like_dom"/>
</dbReference>
<dbReference type="Gene3D" id="1.10.443.10">
    <property type="entry name" value="Intergrase catalytic core"/>
    <property type="match status" value="1"/>
</dbReference>
<evidence type="ECO:0000256" key="2">
    <source>
        <dbReference type="ARBA" id="ARBA00023125"/>
    </source>
</evidence>
<proteinExistence type="inferred from homology"/>
<comment type="caution">
    <text evidence="5">The sequence shown here is derived from an EMBL/GenBank/DDBJ whole genome shotgun (WGS) entry which is preliminary data.</text>
</comment>
<evidence type="ECO:0000259" key="4">
    <source>
        <dbReference type="PROSITE" id="PS51898"/>
    </source>
</evidence>
<dbReference type="RefSeq" id="WP_060407988.1">
    <property type="nucleotide sequence ID" value="NZ_CABMLT010000011.1"/>
</dbReference>
<evidence type="ECO:0000256" key="1">
    <source>
        <dbReference type="ARBA" id="ARBA00008857"/>
    </source>
</evidence>
<dbReference type="PROSITE" id="PS51898">
    <property type="entry name" value="TYR_RECOMBINASE"/>
    <property type="match status" value="1"/>
</dbReference>
<dbReference type="GO" id="GO:0003677">
    <property type="term" value="F:DNA binding"/>
    <property type="evidence" value="ECO:0007669"/>
    <property type="project" value="UniProtKB-KW"/>
</dbReference>
<accession>A0A120A371</accession>
<dbReference type="EMBL" id="VVYV01000027">
    <property type="protein sequence ID" value="KAA5416323.1"/>
    <property type="molecule type" value="Genomic_DNA"/>
</dbReference>
<dbReference type="AlphaFoldDB" id="A0A120A371"/>
<dbReference type="InterPro" id="IPR010998">
    <property type="entry name" value="Integrase_recombinase_N"/>
</dbReference>
<name>A0A120A371_9BACE</name>
<comment type="similarity">
    <text evidence="1">Belongs to the 'phage' integrase family.</text>
</comment>
<dbReference type="GO" id="GO:0006310">
    <property type="term" value="P:DNA recombination"/>
    <property type="evidence" value="ECO:0007669"/>
    <property type="project" value="UniProtKB-KW"/>
</dbReference>
<dbReference type="InterPro" id="IPR050090">
    <property type="entry name" value="Tyrosine_recombinase_XerCD"/>
</dbReference>
<dbReference type="Pfam" id="PF17293">
    <property type="entry name" value="Arm-DNA-bind_5"/>
    <property type="match status" value="1"/>
</dbReference>
<evidence type="ECO:0000313" key="6">
    <source>
        <dbReference type="Proteomes" id="UP000448877"/>
    </source>
</evidence>
<dbReference type="Proteomes" id="UP000448877">
    <property type="component" value="Unassembled WGS sequence"/>
</dbReference>
<dbReference type="InterPro" id="IPR002104">
    <property type="entry name" value="Integrase_catalytic"/>
</dbReference>
<dbReference type="InterPro" id="IPR035386">
    <property type="entry name" value="Arm-DNA-bind_5"/>
</dbReference>
<keyword evidence="3" id="KW-0233">DNA recombination</keyword>
<feature type="domain" description="Tyr recombinase" evidence="4">
    <location>
        <begin position="219"/>
        <end position="393"/>
    </location>
</feature>
<evidence type="ECO:0000256" key="3">
    <source>
        <dbReference type="ARBA" id="ARBA00023172"/>
    </source>
</evidence>
<dbReference type="PANTHER" id="PTHR30349:SF64">
    <property type="entry name" value="PROPHAGE INTEGRASE INTD-RELATED"/>
    <property type="match status" value="1"/>
</dbReference>
<gene>
    <name evidence="5" type="ORF">F2Y81_15805</name>
</gene>
<dbReference type="SUPFAM" id="SSF56349">
    <property type="entry name" value="DNA breaking-rejoining enzymes"/>
    <property type="match status" value="1"/>
</dbReference>
<organism evidence="5 6">
    <name type="scientific">Bacteroides cellulosilyticus</name>
    <dbReference type="NCBI Taxonomy" id="246787"/>
    <lineage>
        <taxon>Bacteria</taxon>
        <taxon>Pseudomonadati</taxon>
        <taxon>Bacteroidota</taxon>
        <taxon>Bacteroidia</taxon>
        <taxon>Bacteroidales</taxon>
        <taxon>Bacteroidaceae</taxon>
        <taxon>Bacteroides</taxon>
    </lineage>
</organism>
<reference evidence="5 6" key="1">
    <citation type="journal article" date="2019" name="Nat. Med.">
        <title>A library of human gut bacterial isolates paired with longitudinal multiomics data enables mechanistic microbiome research.</title>
        <authorList>
            <person name="Poyet M."/>
            <person name="Groussin M."/>
            <person name="Gibbons S.M."/>
            <person name="Avila-Pacheco J."/>
            <person name="Jiang X."/>
            <person name="Kearney S.M."/>
            <person name="Perrotta A.R."/>
            <person name="Berdy B."/>
            <person name="Zhao S."/>
            <person name="Lieberman T.D."/>
            <person name="Swanson P.K."/>
            <person name="Smith M."/>
            <person name="Roesemann S."/>
            <person name="Alexander J.E."/>
            <person name="Rich S.A."/>
            <person name="Livny J."/>
            <person name="Vlamakis H."/>
            <person name="Clish C."/>
            <person name="Bullock K."/>
            <person name="Deik A."/>
            <person name="Scott J."/>
            <person name="Pierce K.A."/>
            <person name="Xavier R.J."/>
            <person name="Alm E.J."/>
        </authorList>
    </citation>
    <scope>NUCLEOTIDE SEQUENCE [LARGE SCALE GENOMIC DNA]</scope>
    <source>
        <strain evidence="5 6">BIOML-A6</strain>
    </source>
</reference>
<keyword evidence="2" id="KW-0238">DNA-binding</keyword>
<dbReference type="GO" id="GO:0015074">
    <property type="term" value="P:DNA integration"/>
    <property type="evidence" value="ECO:0007669"/>
    <property type="project" value="InterPro"/>
</dbReference>
<dbReference type="Pfam" id="PF13102">
    <property type="entry name" value="Phage_int_SAM_5"/>
    <property type="match status" value="1"/>
</dbReference>